<dbReference type="EMBL" id="QVQW01000032">
    <property type="protein sequence ID" value="RKU44301.1"/>
    <property type="molecule type" value="Genomic_DNA"/>
</dbReference>
<keyword evidence="2" id="KW-1185">Reference proteome</keyword>
<dbReference type="STRING" id="177199.A0A420Y8V1"/>
<sequence length="522" mass="58682">MAGRNFLQAFSPPELLLRIFQRCSTAGDVGALAATCRYTYSVWKAHASAIISSVWPRVIPAFDEALVAARITQFVLDTQARGHRPPLEVPLYSFSANGPTVADLSLVRRLHHLAGALEVSFCHHEGRWPWPMTFGKEPPEVSPEEPERLAEWRERLHRAIYRTLISGAALAGVYDQPLAGAETQGIDTEWLERGRGALVDSFRTEEQLTFLEGYAAYNVASTLEEDEAVFGPFAAWLLQRILADRAGRTAMAQRFESGTGRAELCQLRENCPVRLYTDDSRESDGSDANDSDAHFVVWQVIQMAWVMEHMEETVRRRSKEYTRGNDLGPQGEYKQNESSLLRVSVVFLGIFQPEIVTFPNRVDLKDDPLVRAKSTQAAAEIDDSLGRDVDHVSCKISQDLTVRRLLDAVYWNTQLPNYITGDVENSSNTSGPVPPLTFKFFQYFLRRYSGLLFAYNAWSHDDPEADTWDRFDRNFGLFAHDDIEGRDSNAESGAFQDADFTDGSEILVCVEPAPVVVHRHLG</sequence>
<dbReference type="Proteomes" id="UP000275385">
    <property type="component" value="Unassembled WGS sequence"/>
</dbReference>
<gene>
    <name evidence="1" type="ORF">DL546_004451</name>
</gene>
<name>A0A420Y8V1_9PEZI</name>
<proteinExistence type="predicted"/>
<dbReference type="CDD" id="cd09917">
    <property type="entry name" value="F-box_SF"/>
    <property type="match status" value="1"/>
</dbReference>
<evidence type="ECO:0000313" key="2">
    <source>
        <dbReference type="Proteomes" id="UP000275385"/>
    </source>
</evidence>
<accession>A0A420Y8V1</accession>
<dbReference type="AlphaFoldDB" id="A0A420Y8V1"/>
<comment type="caution">
    <text evidence="1">The sequence shown here is derived from an EMBL/GenBank/DDBJ whole genome shotgun (WGS) entry which is preliminary data.</text>
</comment>
<reference evidence="1 2" key="1">
    <citation type="submission" date="2018-08" db="EMBL/GenBank/DDBJ databases">
        <title>Draft genome of the lignicolous fungus Coniochaeta pulveracea.</title>
        <authorList>
            <person name="Borstlap C.J."/>
            <person name="De Witt R.N."/>
            <person name="Botha A."/>
            <person name="Volschenk H."/>
        </authorList>
    </citation>
    <scope>NUCLEOTIDE SEQUENCE [LARGE SCALE GENOMIC DNA]</scope>
    <source>
        <strain evidence="1 2">CAB683</strain>
    </source>
</reference>
<evidence type="ECO:0008006" key="3">
    <source>
        <dbReference type="Google" id="ProtNLM"/>
    </source>
</evidence>
<evidence type="ECO:0000313" key="1">
    <source>
        <dbReference type="EMBL" id="RKU44301.1"/>
    </source>
</evidence>
<organism evidence="1 2">
    <name type="scientific">Coniochaeta pulveracea</name>
    <dbReference type="NCBI Taxonomy" id="177199"/>
    <lineage>
        <taxon>Eukaryota</taxon>
        <taxon>Fungi</taxon>
        <taxon>Dikarya</taxon>
        <taxon>Ascomycota</taxon>
        <taxon>Pezizomycotina</taxon>
        <taxon>Sordariomycetes</taxon>
        <taxon>Sordariomycetidae</taxon>
        <taxon>Coniochaetales</taxon>
        <taxon>Coniochaetaceae</taxon>
        <taxon>Coniochaeta</taxon>
    </lineage>
</organism>
<protein>
    <recommendedName>
        <fullName evidence="3">F-box domain-containing protein</fullName>
    </recommendedName>
</protein>
<dbReference type="OrthoDB" id="5214702at2759"/>